<gene>
    <name evidence="2" type="ORF">FHR94_001578</name>
</gene>
<accession>A0A839V8X8</accession>
<evidence type="ECO:0000256" key="1">
    <source>
        <dbReference type="SAM" id="SignalP"/>
    </source>
</evidence>
<sequence>MSTHHRVYFPSAKPTGALMLAASLLLGSAAMADDHEAMDSGDTWLPSLTTETPQEGFALAVTLSQKGVATTQPDAEVRKAKRSEYAEDPDSLIAASHVIAIHFQTIAAANDYWRE</sequence>
<keyword evidence="3" id="KW-1185">Reference proteome</keyword>
<evidence type="ECO:0000313" key="3">
    <source>
        <dbReference type="Proteomes" id="UP000547614"/>
    </source>
</evidence>
<dbReference type="Proteomes" id="UP000547614">
    <property type="component" value="Unassembled WGS sequence"/>
</dbReference>
<proteinExistence type="predicted"/>
<dbReference type="Pfam" id="PF11534">
    <property type="entry name" value="HTHP"/>
    <property type="match status" value="1"/>
</dbReference>
<dbReference type="EMBL" id="JACHXP010000006">
    <property type="protein sequence ID" value="MBB3190345.1"/>
    <property type="molecule type" value="Genomic_DNA"/>
</dbReference>
<dbReference type="InterPro" id="IPR021111">
    <property type="entry name" value="Hexamer_Tyr-coord_heme_pr_HTHP"/>
</dbReference>
<organism evidence="2 3">
    <name type="scientific">Halomonas cerina</name>
    <dbReference type="NCBI Taxonomy" id="447424"/>
    <lineage>
        <taxon>Bacteria</taxon>
        <taxon>Pseudomonadati</taxon>
        <taxon>Pseudomonadota</taxon>
        <taxon>Gammaproteobacteria</taxon>
        <taxon>Oceanospirillales</taxon>
        <taxon>Halomonadaceae</taxon>
        <taxon>Halomonas</taxon>
    </lineage>
</organism>
<name>A0A839V8X8_9GAMM</name>
<keyword evidence="1" id="KW-0732">Signal</keyword>
<dbReference type="Gene3D" id="6.10.80.10">
    <property type="entry name" value="Hexameric tyrosine-coordinated heme protein (HTHP)"/>
    <property type="match status" value="1"/>
</dbReference>
<reference evidence="2 3" key="1">
    <citation type="submission" date="2020-08" db="EMBL/GenBank/DDBJ databases">
        <title>Genomic Encyclopedia of Type Strains, Phase III (KMG-III): the genomes of soil and plant-associated and newly described type strains.</title>
        <authorList>
            <person name="Whitman W."/>
        </authorList>
    </citation>
    <scope>NUCLEOTIDE SEQUENCE [LARGE SCALE GENOMIC DNA]</scope>
    <source>
        <strain evidence="2 3">CECT 7282</strain>
    </source>
</reference>
<feature type="signal peptide" evidence="1">
    <location>
        <begin position="1"/>
        <end position="32"/>
    </location>
</feature>
<dbReference type="RefSeq" id="WP_221188411.1">
    <property type="nucleotide sequence ID" value="NZ_JACHXP010000006.1"/>
</dbReference>
<protein>
    <recommendedName>
        <fullName evidence="4">Hexameric tyrosine-coordinated heme protein (HTHP)</fullName>
    </recommendedName>
</protein>
<evidence type="ECO:0000313" key="2">
    <source>
        <dbReference type="EMBL" id="MBB3190345.1"/>
    </source>
</evidence>
<feature type="chain" id="PRO_5032971525" description="Hexameric tyrosine-coordinated heme protein (HTHP)" evidence="1">
    <location>
        <begin position="33"/>
        <end position="115"/>
    </location>
</feature>
<comment type="caution">
    <text evidence="2">The sequence shown here is derived from an EMBL/GenBank/DDBJ whole genome shotgun (WGS) entry which is preliminary data.</text>
</comment>
<evidence type="ECO:0008006" key="4">
    <source>
        <dbReference type="Google" id="ProtNLM"/>
    </source>
</evidence>
<dbReference type="AlphaFoldDB" id="A0A839V8X8"/>
<dbReference type="InterPro" id="IPR038125">
    <property type="entry name" value="HTHP_sf"/>
</dbReference>